<dbReference type="EMBL" id="LLYA01000189">
    <property type="protein sequence ID" value="KRR19228.1"/>
    <property type="molecule type" value="Genomic_DNA"/>
</dbReference>
<sequence>MVWKSESTAAVKLKRLLWIVNPKSLMEAEVPILRSLGWGVFIPKVLRADSGFRSGRVRPNTCQPWHRPEADLSVLD</sequence>
<organism evidence="1 2">
    <name type="scientific">Bradyrhizobium retamae</name>
    <dbReference type="NCBI Taxonomy" id="1300035"/>
    <lineage>
        <taxon>Bacteria</taxon>
        <taxon>Pseudomonadati</taxon>
        <taxon>Pseudomonadota</taxon>
        <taxon>Alphaproteobacteria</taxon>
        <taxon>Hyphomicrobiales</taxon>
        <taxon>Nitrobacteraceae</taxon>
        <taxon>Bradyrhizobium</taxon>
    </lineage>
</organism>
<dbReference type="AlphaFoldDB" id="A0A0R3MH04"/>
<protein>
    <submittedName>
        <fullName evidence="1">Uncharacterized protein</fullName>
    </submittedName>
</protein>
<evidence type="ECO:0000313" key="1">
    <source>
        <dbReference type="EMBL" id="KRR19228.1"/>
    </source>
</evidence>
<reference evidence="1 2" key="1">
    <citation type="submission" date="2014-03" db="EMBL/GenBank/DDBJ databases">
        <title>Bradyrhizobium valentinum sp. nov., isolated from effective nodules of Lupinus mariae-josephae, a lupine endemic of basic-lime soils in Eastern Spain.</title>
        <authorList>
            <person name="Duran D."/>
            <person name="Rey L."/>
            <person name="Navarro A."/>
            <person name="Busquets A."/>
            <person name="Imperial J."/>
            <person name="Ruiz-Argueso T."/>
        </authorList>
    </citation>
    <scope>NUCLEOTIDE SEQUENCE [LARGE SCALE GENOMIC DNA]</scope>
    <source>
        <strain evidence="1 2">Ro19</strain>
    </source>
</reference>
<accession>A0A0R3MH04</accession>
<name>A0A0R3MH04_9BRAD</name>
<dbReference type="Proteomes" id="UP000052023">
    <property type="component" value="Unassembled WGS sequence"/>
</dbReference>
<gene>
    <name evidence="1" type="ORF">CQ13_34300</name>
</gene>
<proteinExistence type="predicted"/>
<keyword evidence="2" id="KW-1185">Reference proteome</keyword>
<evidence type="ECO:0000313" key="2">
    <source>
        <dbReference type="Proteomes" id="UP000052023"/>
    </source>
</evidence>
<comment type="caution">
    <text evidence="1">The sequence shown here is derived from an EMBL/GenBank/DDBJ whole genome shotgun (WGS) entry which is preliminary data.</text>
</comment>